<sequence length="268" mass="30539">MIKSYSRKDLMKISVEEHLKCTEFPRVGAVIEKDGAILSTGFRGEYDKMHAERVAIEKLTPEELENSTLYTTLEPCVSVKEDQKIESCADLIIRSRIKETVIGVLDPNGTIYTQGYRKLLENNISVAFFNRKLREAVEEETFEFGELHSITGPGKRRIPIVHSGTSLTVQFSENDKRSFQIRWTTLQPIYGFVDLISTNGAVRVASGATEFMEITDPLVFRFPSHFARMKKGMIAIVCPVGATFCLLVKLIEVYKNDIQFQWEMRNLN</sequence>
<proteinExistence type="predicted"/>
<keyword evidence="1" id="KW-0812">Transmembrane</keyword>
<dbReference type="OrthoDB" id="9788517at2"/>
<dbReference type="EMBL" id="LKTP01000008">
    <property type="protein sequence ID" value="KRG29571.1"/>
    <property type="molecule type" value="Genomic_DNA"/>
</dbReference>
<reference evidence="3" key="1">
    <citation type="submission" date="2015-10" db="EMBL/GenBank/DDBJ databases">
        <title>Draft genome sequence of Salegentibacter mishustinae KCTC 12263.</title>
        <authorList>
            <person name="Lin W."/>
            <person name="Zheng Q."/>
        </authorList>
    </citation>
    <scope>NUCLEOTIDE SEQUENCE [LARGE SCALE GENOMIC DNA]</scope>
    <source>
        <strain evidence="3">KCTC 12263</strain>
    </source>
</reference>
<evidence type="ECO:0000313" key="4">
    <source>
        <dbReference type="Proteomes" id="UP000051643"/>
    </source>
</evidence>
<dbReference type="Gene3D" id="3.40.140.10">
    <property type="entry name" value="Cytidine Deaminase, domain 2"/>
    <property type="match status" value="1"/>
</dbReference>
<dbReference type="PANTHER" id="PTHR11079">
    <property type="entry name" value="CYTOSINE DEAMINASE FAMILY MEMBER"/>
    <property type="match status" value="1"/>
</dbReference>
<comment type="caution">
    <text evidence="3">The sequence shown here is derived from an EMBL/GenBank/DDBJ whole genome shotgun (WGS) entry which is preliminary data.</text>
</comment>
<name>A0A0Q9ZM62_9FLAO</name>
<accession>A0A0Q9ZM62</accession>
<dbReference type="PROSITE" id="PS51747">
    <property type="entry name" value="CYT_DCMP_DEAMINASES_2"/>
    <property type="match status" value="1"/>
</dbReference>
<dbReference type="SUPFAM" id="SSF53927">
    <property type="entry name" value="Cytidine deaminase-like"/>
    <property type="match status" value="1"/>
</dbReference>
<organism evidence="3 4">
    <name type="scientific">Salegentibacter mishustinae</name>
    <dbReference type="NCBI Taxonomy" id="270918"/>
    <lineage>
        <taxon>Bacteria</taxon>
        <taxon>Pseudomonadati</taxon>
        <taxon>Bacteroidota</taxon>
        <taxon>Flavobacteriia</taxon>
        <taxon>Flavobacteriales</taxon>
        <taxon>Flavobacteriaceae</taxon>
        <taxon>Salegentibacter</taxon>
    </lineage>
</organism>
<dbReference type="PANTHER" id="PTHR11079:SF162">
    <property type="entry name" value="RIBOFLAVIN BIOSYNTHESIS PROTEIN PYRD, CHLOROPLASTIC"/>
    <property type="match status" value="1"/>
</dbReference>
<dbReference type="STRING" id="270918.APR42_16290"/>
<dbReference type="InterPro" id="IPR002125">
    <property type="entry name" value="CMP_dCMP_dom"/>
</dbReference>
<dbReference type="InterPro" id="IPR016193">
    <property type="entry name" value="Cytidine_deaminase-like"/>
</dbReference>
<feature type="domain" description="CMP/dCMP-type deaminase" evidence="2">
    <location>
        <begin position="5"/>
        <end position="119"/>
    </location>
</feature>
<gene>
    <name evidence="3" type="ORF">APR42_16290</name>
</gene>
<evidence type="ECO:0000313" key="3">
    <source>
        <dbReference type="EMBL" id="KRG29571.1"/>
    </source>
</evidence>
<protein>
    <submittedName>
        <fullName evidence="3">CMP deaminase</fullName>
    </submittedName>
</protein>
<dbReference type="AlphaFoldDB" id="A0A0Q9ZM62"/>
<dbReference type="RefSeq" id="WP_057481309.1">
    <property type="nucleotide sequence ID" value="NZ_LLKN01000002.1"/>
</dbReference>
<keyword evidence="1" id="KW-0472">Membrane</keyword>
<dbReference type="Pfam" id="PF00383">
    <property type="entry name" value="dCMP_cyt_deam_1"/>
    <property type="match status" value="1"/>
</dbReference>
<feature type="transmembrane region" description="Helical" evidence="1">
    <location>
        <begin position="232"/>
        <end position="251"/>
    </location>
</feature>
<keyword evidence="4" id="KW-1185">Reference proteome</keyword>
<dbReference type="GO" id="GO:0008835">
    <property type="term" value="F:diaminohydroxyphosphoribosylaminopyrimidine deaminase activity"/>
    <property type="evidence" value="ECO:0007669"/>
    <property type="project" value="TreeGrafter"/>
</dbReference>
<keyword evidence="1" id="KW-1133">Transmembrane helix</keyword>
<evidence type="ECO:0000259" key="2">
    <source>
        <dbReference type="PROSITE" id="PS51747"/>
    </source>
</evidence>
<dbReference type="Proteomes" id="UP000051643">
    <property type="component" value="Unassembled WGS sequence"/>
</dbReference>
<evidence type="ECO:0000256" key="1">
    <source>
        <dbReference type="SAM" id="Phobius"/>
    </source>
</evidence>